<comment type="similarity">
    <text evidence="1">Belongs to the cysteine dioxygenase family.</text>
</comment>
<dbReference type="EMBL" id="BLPG01000001">
    <property type="protein sequence ID" value="GFJ94519.1"/>
    <property type="molecule type" value="Genomic_DNA"/>
</dbReference>
<evidence type="ECO:0000256" key="1">
    <source>
        <dbReference type="ARBA" id="ARBA00006622"/>
    </source>
</evidence>
<evidence type="ECO:0000256" key="5">
    <source>
        <dbReference type="ARBA" id="ARBA00023004"/>
    </source>
</evidence>
<sequence>MRLDLLSVARDWAAQPGQWTVRPQYDPVERWYARMADTADHEVWLLTWLPGQETDWHDHGGSAGAFVVVSGTLVERTVSGGRVAHTTLPAGTGRRFGAHHVHGVTNHGTEPAISIHAYAPALRSMTRYRLDGGKLRVAEVEKAGVSW</sequence>
<comment type="caution">
    <text evidence="7">The sequence shown here is derived from an EMBL/GenBank/DDBJ whole genome shotgun (WGS) entry which is preliminary data.</text>
</comment>
<keyword evidence="5 6" id="KW-0408">Iron</keyword>
<reference evidence="7 8" key="2">
    <citation type="submission" date="2020-03" db="EMBL/GenBank/DDBJ databases">
        <authorList>
            <person name="Ichikawa N."/>
            <person name="Kimura A."/>
            <person name="Kitahashi Y."/>
            <person name="Uohara A."/>
        </authorList>
    </citation>
    <scope>NUCLEOTIDE SEQUENCE [LARGE SCALE GENOMIC DNA]</scope>
    <source>
        <strain evidence="7 8">NBRC 108638</strain>
    </source>
</reference>
<protein>
    <submittedName>
        <fullName evidence="7">Cysteine dioxygenase</fullName>
    </submittedName>
</protein>
<dbReference type="RefSeq" id="WP_173081666.1">
    <property type="nucleotide sequence ID" value="NZ_BAABJB010000028.1"/>
</dbReference>
<dbReference type="AlphaFoldDB" id="A0A6V8LIP5"/>
<organism evidence="7 8">
    <name type="scientific">Phytohabitans rumicis</name>
    <dbReference type="NCBI Taxonomy" id="1076125"/>
    <lineage>
        <taxon>Bacteria</taxon>
        <taxon>Bacillati</taxon>
        <taxon>Actinomycetota</taxon>
        <taxon>Actinomycetes</taxon>
        <taxon>Micromonosporales</taxon>
        <taxon>Micromonosporaceae</taxon>
    </lineage>
</organism>
<evidence type="ECO:0000256" key="4">
    <source>
        <dbReference type="ARBA" id="ARBA00023002"/>
    </source>
</evidence>
<evidence type="ECO:0000256" key="2">
    <source>
        <dbReference type="ARBA" id="ARBA00022723"/>
    </source>
</evidence>
<reference evidence="7 8" key="1">
    <citation type="submission" date="2020-03" db="EMBL/GenBank/DDBJ databases">
        <title>Whole genome shotgun sequence of Phytohabitans rumicis NBRC 108638.</title>
        <authorList>
            <person name="Komaki H."/>
            <person name="Tamura T."/>
        </authorList>
    </citation>
    <scope>NUCLEOTIDE SEQUENCE [LARGE SCALE GENOMIC DNA]</scope>
    <source>
        <strain evidence="7 8">NBRC 108638</strain>
    </source>
</reference>
<keyword evidence="4" id="KW-0560">Oxidoreductase</keyword>
<evidence type="ECO:0000313" key="8">
    <source>
        <dbReference type="Proteomes" id="UP000482960"/>
    </source>
</evidence>
<keyword evidence="2 6" id="KW-0479">Metal-binding</keyword>
<dbReference type="PANTHER" id="PTHR12918">
    <property type="entry name" value="CYSTEINE DIOXYGENASE"/>
    <property type="match status" value="1"/>
</dbReference>
<dbReference type="InterPro" id="IPR010300">
    <property type="entry name" value="CDO_1"/>
</dbReference>
<dbReference type="Pfam" id="PF05995">
    <property type="entry name" value="CDO_I"/>
    <property type="match status" value="1"/>
</dbReference>
<gene>
    <name evidence="7" type="ORF">Prum_081610</name>
</gene>
<dbReference type="Proteomes" id="UP000482960">
    <property type="component" value="Unassembled WGS sequence"/>
</dbReference>
<feature type="binding site" evidence="6">
    <location>
        <position position="57"/>
    </location>
    <ligand>
        <name>Fe cation</name>
        <dbReference type="ChEBI" id="CHEBI:24875"/>
        <note>catalytic</note>
    </ligand>
</feature>
<dbReference type="GO" id="GO:0016702">
    <property type="term" value="F:oxidoreductase activity, acting on single donors with incorporation of molecular oxygen, incorporation of two atoms of oxygen"/>
    <property type="evidence" value="ECO:0007669"/>
    <property type="project" value="InterPro"/>
</dbReference>
<dbReference type="InterPro" id="IPR014710">
    <property type="entry name" value="RmlC-like_jellyroll"/>
</dbReference>
<dbReference type="PANTHER" id="PTHR12918:SF1">
    <property type="entry name" value="CYSTEINE DIOXYGENASE TYPE 1"/>
    <property type="match status" value="1"/>
</dbReference>
<dbReference type="GO" id="GO:0008198">
    <property type="term" value="F:ferrous iron binding"/>
    <property type="evidence" value="ECO:0007669"/>
    <property type="project" value="TreeGrafter"/>
</dbReference>
<evidence type="ECO:0000256" key="6">
    <source>
        <dbReference type="PIRSR" id="PIRSR610300-51"/>
    </source>
</evidence>
<feature type="binding site" evidence="6">
    <location>
        <position position="102"/>
    </location>
    <ligand>
        <name>Fe cation</name>
        <dbReference type="ChEBI" id="CHEBI:24875"/>
        <note>catalytic</note>
    </ligand>
</feature>
<dbReference type="InterPro" id="IPR011051">
    <property type="entry name" value="RmlC_Cupin_sf"/>
</dbReference>
<dbReference type="SUPFAM" id="SSF51182">
    <property type="entry name" value="RmlC-like cupins"/>
    <property type="match status" value="1"/>
</dbReference>
<keyword evidence="3 7" id="KW-0223">Dioxygenase</keyword>
<feature type="binding site" evidence="6">
    <location>
        <position position="59"/>
    </location>
    <ligand>
        <name>Fe cation</name>
        <dbReference type="ChEBI" id="CHEBI:24875"/>
        <note>catalytic</note>
    </ligand>
</feature>
<dbReference type="CDD" id="cd10548">
    <property type="entry name" value="cupin_CDO"/>
    <property type="match status" value="1"/>
</dbReference>
<proteinExistence type="inferred from homology"/>
<accession>A0A6V8LIP5</accession>
<keyword evidence="8" id="KW-1185">Reference proteome</keyword>
<dbReference type="Gene3D" id="2.60.120.10">
    <property type="entry name" value="Jelly Rolls"/>
    <property type="match status" value="1"/>
</dbReference>
<evidence type="ECO:0000313" key="7">
    <source>
        <dbReference type="EMBL" id="GFJ94519.1"/>
    </source>
</evidence>
<evidence type="ECO:0000256" key="3">
    <source>
        <dbReference type="ARBA" id="ARBA00022964"/>
    </source>
</evidence>
<name>A0A6V8LIP5_9ACTN</name>